<evidence type="ECO:0000313" key="2">
    <source>
        <dbReference type="Proteomes" id="UP001295794"/>
    </source>
</evidence>
<dbReference type="AlphaFoldDB" id="A0AAD2HAQ0"/>
<reference evidence="1" key="1">
    <citation type="submission" date="2023-11" db="EMBL/GenBank/DDBJ databases">
        <authorList>
            <person name="De Vega J J."/>
            <person name="De Vega J J."/>
        </authorList>
    </citation>
    <scope>NUCLEOTIDE SEQUENCE</scope>
</reference>
<evidence type="ECO:0000313" key="1">
    <source>
        <dbReference type="EMBL" id="CAK5270602.1"/>
    </source>
</evidence>
<dbReference type="EMBL" id="CAVNYO010000168">
    <property type="protein sequence ID" value="CAK5270602.1"/>
    <property type="molecule type" value="Genomic_DNA"/>
</dbReference>
<keyword evidence="2" id="KW-1185">Reference proteome</keyword>
<gene>
    <name evidence="1" type="ORF">MYCIT1_LOCUS15155</name>
</gene>
<sequence>MGNVRNPMMIEDIDKGATFSIHWRSPRSIIVSCSPLKLKSRRNKGGLWRRGRVEECSSHRIGMVTTNSRQKRLTR</sequence>
<organism evidence="1 2">
    <name type="scientific">Mycena citricolor</name>
    <dbReference type="NCBI Taxonomy" id="2018698"/>
    <lineage>
        <taxon>Eukaryota</taxon>
        <taxon>Fungi</taxon>
        <taxon>Dikarya</taxon>
        <taxon>Basidiomycota</taxon>
        <taxon>Agaricomycotina</taxon>
        <taxon>Agaricomycetes</taxon>
        <taxon>Agaricomycetidae</taxon>
        <taxon>Agaricales</taxon>
        <taxon>Marasmiineae</taxon>
        <taxon>Mycenaceae</taxon>
        <taxon>Mycena</taxon>
    </lineage>
</organism>
<accession>A0AAD2HAQ0</accession>
<protein>
    <submittedName>
        <fullName evidence="1">Uncharacterized protein</fullName>
    </submittedName>
</protein>
<comment type="caution">
    <text evidence="1">The sequence shown here is derived from an EMBL/GenBank/DDBJ whole genome shotgun (WGS) entry which is preliminary data.</text>
</comment>
<name>A0AAD2HAQ0_9AGAR</name>
<dbReference type="Proteomes" id="UP001295794">
    <property type="component" value="Unassembled WGS sequence"/>
</dbReference>
<proteinExistence type="predicted"/>